<feature type="domain" description="Reverse transcriptase" evidence="1">
    <location>
        <begin position="323"/>
        <end position="507"/>
    </location>
</feature>
<dbReference type="InterPro" id="IPR000477">
    <property type="entry name" value="RT_dom"/>
</dbReference>
<dbReference type="AlphaFoldDB" id="A0A5J4U818"/>
<comment type="caution">
    <text evidence="2">The sequence shown here is derived from an EMBL/GenBank/DDBJ whole genome shotgun (WGS) entry which is preliminary data.</text>
</comment>
<dbReference type="EMBL" id="SNRW01019726">
    <property type="protein sequence ID" value="KAA6366112.1"/>
    <property type="molecule type" value="Genomic_DNA"/>
</dbReference>
<keyword evidence="2" id="KW-0695">RNA-directed DNA polymerase</keyword>
<feature type="non-terminal residue" evidence="2">
    <location>
        <position position="630"/>
    </location>
</feature>
<dbReference type="PROSITE" id="PS50878">
    <property type="entry name" value="RT_POL"/>
    <property type="match status" value="1"/>
</dbReference>
<keyword evidence="2" id="KW-0808">Transferase</keyword>
<name>A0A5J4U818_9EUKA</name>
<reference evidence="2 3" key="1">
    <citation type="submission" date="2019-03" db="EMBL/GenBank/DDBJ databases">
        <title>Single cell metagenomics reveals metabolic interactions within the superorganism composed of flagellate Streblomastix strix and complex community of Bacteroidetes bacteria on its surface.</title>
        <authorList>
            <person name="Treitli S.C."/>
            <person name="Kolisko M."/>
            <person name="Husnik F."/>
            <person name="Keeling P."/>
            <person name="Hampl V."/>
        </authorList>
    </citation>
    <scope>NUCLEOTIDE SEQUENCE [LARGE SCALE GENOMIC DNA]</scope>
    <source>
        <strain evidence="2">ST1C</strain>
    </source>
</reference>
<evidence type="ECO:0000313" key="2">
    <source>
        <dbReference type="EMBL" id="KAA6366112.1"/>
    </source>
</evidence>
<dbReference type="InterPro" id="IPR052055">
    <property type="entry name" value="Hepadnavirus_pol/RT"/>
</dbReference>
<evidence type="ECO:0000313" key="3">
    <source>
        <dbReference type="Proteomes" id="UP000324800"/>
    </source>
</evidence>
<gene>
    <name evidence="2" type="ORF">EZS28_038361</name>
</gene>
<organism evidence="2 3">
    <name type="scientific">Streblomastix strix</name>
    <dbReference type="NCBI Taxonomy" id="222440"/>
    <lineage>
        <taxon>Eukaryota</taxon>
        <taxon>Metamonada</taxon>
        <taxon>Preaxostyla</taxon>
        <taxon>Oxymonadida</taxon>
        <taxon>Streblomastigidae</taxon>
        <taxon>Streblomastix</taxon>
    </lineage>
</organism>
<dbReference type="Pfam" id="PF00078">
    <property type="entry name" value="RVT_1"/>
    <property type="match status" value="1"/>
</dbReference>
<protein>
    <submittedName>
        <fullName evidence="2">Putative reverse transcriptase</fullName>
    </submittedName>
</protein>
<keyword evidence="2" id="KW-0548">Nucleotidyltransferase</keyword>
<dbReference type="CDD" id="cd01647">
    <property type="entry name" value="RT_LTR"/>
    <property type="match status" value="1"/>
</dbReference>
<dbReference type="InterPro" id="IPR043502">
    <property type="entry name" value="DNA/RNA_pol_sf"/>
</dbReference>
<dbReference type="GO" id="GO:0003964">
    <property type="term" value="F:RNA-directed DNA polymerase activity"/>
    <property type="evidence" value="ECO:0007669"/>
    <property type="project" value="UniProtKB-KW"/>
</dbReference>
<dbReference type="SUPFAM" id="SSF56672">
    <property type="entry name" value="DNA/RNA polymerases"/>
    <property type="match status" value="1"/>
</dbReference>
<dbReference type="OrthoDB" id="41323at2759"/>
<dbReference type="Proteomes" id="UP000324800">
    <property type="component" value="Unassembled WGS sequence"/>
</dbReference>
<evidence type="ECO:0000259" key="1">
    <source>
        <dbReference type="PROSITE" id="PS50878"/>
    </source>
</evidence>
<dbReference type="Gene3D" id="3.30.70.270">
    <property type="match status" value="1"/>
</dbReference>
<dbReference type="PANTHER" id="PTHR33050:SF7">
    <property type="entry name" value="RIBONUCLEASE H"/>
    <property type="match status" value="1"/>
</dbReference>
<accession>A0A5J4U818</accession>
<feature type="non-terminal residue" evidence="2">
    <location>
        <position position="1"/>
    </location>
</feature>
<dbReference type="PANTHER" id="PTHR33050">
    <property type="entry name" value="REVERSE TRANSCRIPTASE DOMAIN-CONTAINING PROTEIN"/>
    <property type="match status" value="1"/>
</dbReference>
<proteinExistence type="predicted"/>
<dbReference type="InterPro" id="IPR043128">
    <property type="entry name" value="Rev_trsase/Diguanyl_cyclase"/>
</dbReference>
<sequence length="630" mass="73471">DSYKERESRLRGVQLGLSTEDVLSKTSKEKFKQKRSAKSVSSHYSTGYRQQFKYGIHWKQKKPPNQRVIEFRGKVNWRTILIPEQASFELASFVQPVKTSRVPVRISHNSPNSSACLPNLEYSYQSQEQVQSLLDLIQSSSLERQVDLNHSAIEDGSQQYEDINLGQDHGSQSLINKMALIRQDYESPVQKGRRIVEVERSDALDRQKQIKENHIGTIQTPVGTEGTLQQATHVLLHEEPKMSPILPQPHLQDLPIGGRLTHYISEWQKIGADTLVSRGINAYWLHKECPEIMARNKCIPSQNRSKQSLEALEDLIQKELQEDIIEEVQLQDLSWVNPCFAIPKAEQGKWRKITDCSILNKFLRGTHFIMEDMMTLRQIIQNTDFMIKIDLEMAFHHIPVDPAFRPFLGFHHNNRFFRYKAMCFGVKHAPLVFNKTLKPELKVIREKLQIRCIAYCDDLLFLSQSKEELEEKKVQIINILEQFGRKLSEKKSVLEPQQTTEFLGWEICTQTDQIRMREDRRQKMLQQINRWIKIVQKQTLVKVKALASFIGKLNFLRMQIKRGGLHMRKLNKVKSWGALKKGWNSKLYINRSTLQEIYWWKKKIEENKPIRATIHQPQAILTTDASATSW</sequence>
<dbReference type="Gene3D" id="3.10.10.10">
    <property type="entry name" value="HIV Type 1 Reverse Transcriptase, subunit A, domain 1"/>
    <property type="match status" value="1"/>
</dbReference>